<dbReference type="OrthoDB" id="545169at2759"/>
<organism evidence="1 2">
    <name type="scientific">Cryomyces minteri</name>
    <dbReference type="NCBI Taxonomy" id="331657"/>
    <lineage>
        <taxon>Eukaryota</taxon>
        <taxon>Fungi</taxon>
        <taxon>Dikarya</taxon>
        <taxon>Ascomycota</taxon>
        <taxon>Pezizomycotina</taxon>
        <taxon>Dothideomycetes</taxon>
        <taxon>Dothideomycetes incertae sedis</taxon>
        <taxon>Cryomyces</taxon>
    </lineage>
</organism>
<protein>
    <submittedName>
        <fullName evidence="1">Uncharacterized protein</fullName>
    </submittedName>
</protein>
<name>A0A4U0XGP4_9PEZI</name>
<sequence length="431" mass="49414">MSHGRLLTVLLVLVAIYSSASVYHLSSWAFVACFASVYLVCVQWLRFERVSRMLTEYPYESRASLKKMTTDDAFKIQLCLMELEFPFTTEKALQFALFRTYGIPSISKLLIQTKQLSEKAFASKRYADTEVLIAEFIGHAPSSDRACSAIARMNYIHSVYQRAGKITNDDMLYTLSLFATEPVGWIHRYEWRDLTDMERCAFGVFWKSIGDAMEIDYSVLPSSKSGWVDGLQWFDEILVWSRNYEEKYMVPDLYNKKTADETTAILLYSVPEALKPLGRNVVSALMDERLRAAMIYPAPSQIYTSTVNTIFGIRKFVIRHLLLPRPYFMRHQSISPTPDKDTGRYHRLLYASEPWYVKPTVRNRWALSALTDRIAGRPLPGDDGNKFKPYGYKINDVGPTSMEGKGMQAFDEVRGRLMKQGRGGCPFAFSK</sequence>
<dbReference type="PANTHER" id="PTHR36124">
    <property type="match status" value="1"/>
</dbReference>
<dbReference type="InterPro" id="IPR046366">
    <property type="entry name" value="MPAB"/>
</dbReference>
<proteinExistence type="predicted"/>
<dbReference type="GO" id="GO:0016491">
    <property type="term" value="F:oxidoreductase activity"/>
    <property type="evidence" value="ECO:0007669"/>
    <property type="project" value="InterPro"/>
</dbReference>
<gene>
    <name evidence="1" type="ORF">B0A49_02404</name>
</gene>
<dbReference type="EMBL" id="NAJN01000306">
    <property type="protein sequence ID" value="TKA75206.1"/>
    <property type="molecule type" value="Genomic_DNA"/>
</dbReference>
<dbReference type="STRING" id="331657.A0A4U0XGP4"/>
<comment type="caution">
    <text evidence="1">The sequence shown here is derived from an EMBL/GenBank/DDBJ whole genome shotgun (WGS) entry which is preliminary data.</text>
</comment>
<dbReference type="PANTHER" id="PTHR36124:SF1">
    <property type="entry name" value="ER-BOUND OXYGENASE MPAB_MPAB'_RUBBER OXYGENASE CATALYTIC DOMAIN-CONTAINING PROTEIN"/>
    <property type="match status" value="1"/>
</dbReference>
<reference evidence="1 2" key="1">
    <citation type="submission" date="2017-03" db="EMBL/GenBank/DDBJ databases">
        <title>Genomes of endolithic fungi from Antarctica.</title>
        <authorList>
            <person name="Coleine C."/>
            <person name="Masonjones S."/>
            <person name="Stajich J.E."/>
        </authorList>
    </citation>
    <scope>NUCLEOTIDE SEQUENCE [LARGE SCALE GENOMIC DNA]</scope>
    <source>
        <strain evidence="1 2">CCFEE 5187</strain>
    </source>
</reference>
<accession>A0A4U0XGP4</accession>
<keyword evidence="2" id="KW-1185">Reference proteome</keyword>
<dbReference type="AlphaFoldDB" id="A0A4U0XGP4"/>
<dbReference type="PROSITE" id="PS51257">
    <property type="entry name" value="PROKAR_LIPOPROTEIN"/>
    <property type="match status" value="1"/>
</dbReference>
<dbReference type="Proteomes" id="UP000308768">
    <property type="component" value="Unassembled WGS sequence"/>
</dbReference>
<evidence type="ECO:0000313" key="1">
    <source>
        <dbReference type="EMBL" id="TKA75206.1"/>
    </source>
</evidence>
<evidence type="ECO:0000313" key="2">
    <source>
        <dbReference type="Proteomes" id="UP000308768"/>
    </source>
</evidence>